<organism evidence="3 4">
    <name type="scientific">Nocardioides malaquae</name>
    <dbReference type="NCBI Taxonomy" id="2773426"/>
    <lineage>
        <taxon>Bacteria</taxon>
        <taxon>Bacillati</taxon>
        <taxon>Actinomycetota</taxon>
        <taxon>Actinomycetes</taxon>
        <taxon>Propionibacteriales</taxon>
        <taxon>Nocardioidaceae</taxon>
        <taxon>Nocardioides</taxon>
    </lineage>
</organism>
<dbReference type="Proteomes" id="UP000756387">
    <property type="component" value="Unassembled WGS sequence"/>
</dbReference>
<keyword evidence="4" id="KW-1185">Reference proteome</keyword>
<gene>
    <name evidence="3" type="ORF">IEQ44_00115</name>
</gene>
<protein>
    <submittedName>
        <fullName evidence="3">Cellulose synthase</fullName>
    </submittedName>
</protein>
<proteinExistence type="predicted"/>
<dbReference type="EMBL" id="JADCSA010000001">
    <property type="protein sequence ID" value="MBE7323052.1"/>
    <property type="molecule type" value="Genomic_DNA"/>
</dbReference>
<comment type="caution">
    <text evidence="3">The sequence shown here is derived from an EMBL/GenBank/DDBJ whole genome shotgun (WGS) entry which is preliminary data.</text>
</comment>
<keyword evidence="2" id="KW-1133">Transmembrane helix</keyword>
<keyword evidence="2" id="KW-0472">Membrane</keyword>
<keyword evidence="2" id="KW-0812">Transmembrane</keyword>
<evidence type="ECO:0000256" key="1">
    <source>
        <dbReference type="SAM" id="MobiDB-lite"/>
    </source>
</evidence>
<evidence type="ECO:0000256" key="2">
    <source>
        <dbReference type="SAM" id="Phobius"/>
    </source>
</evidence>
<evidence type="ECO:0000313" key="3">
    <source>
        <dbReference type="EMBL" id="MBE7323052.1"/>
    </source>
</evidence>
<feature type="region of interest" description="Disordered" evidence="1">
    <location>
        <begin position="106"/>
        <end position="127"/>
    </location>
</feature>
<name>A0ABR9RNA7_9ACTN</name>
<accession>A0ABR9RNA7</accession>
<dbReference type="RefSeq" id="WP_193636401.1">
    <property type="nucleotide sequence ID" value="NZ_JADCSA010000001.1"/>
</dbReference>
<feature type="transmembrane region" description="Helical" evidence="2">
    <location>
        <begin position="6"/>
        <end position="25"/>
    </location>
</feature>
<evidence type="ECO:0000313" key="4">
    <source>
        <dbReference type="Proteomes" id="UP000756387"/>
    </source>
</evidence>
<feature type="transmembrane region" description="Helical" evidence="2">
    <location>
        <begin position="37"/>
        <end position="59"/>
    </location>
</feature>
<sequence>MDDVTWGALALALTVLGGACTWWAFRRRGVPAGLRALALTLLAPAAWLTGTLGMFTQIARAVSGWATGLVLSPAVWTGIAAAGTSVLLWVVASGIDRRDKTVGRARGTRSVAAASAPPAGKTQGDDEFDEIEELLRRKGIQ</sequence>
<feature type="transmembrane region" description="Helical" evidence="2">
    <location>
        <begin position="65"/>
        <end position="91"/>
    </location>
</feature>
<reference evidence="3 4" key="1">
    <citation type="submission" date="2020-10" db="EMBL/GenBank/DDBJ databases">
        <title>Nocardioides sp. isolated from sludge.</title>
        <authorList>
            <person name="Zhang X."/>
        </authorList>
    </citation>
    <scope>NUCLEOTIDE SEQUENCE [LARGE SCALE GENOMIC DNA]</scope>
    <source>
        <strain evidence="3 4">Y6</strain>
    </source>
</reference>